<dbReference type="Proteomes" id="UP000826656">
    <property type="component" value="Unassembled WGS sequence"/>
</dbReference>
<comment type="caution">
    <text evidence="1">The sequence shown here is derived from an EMBL/GenBank/DDBJ whole genome shotgun (WGS) entry which is preliminary data.</text>
</comment>
<name>A0ABQ7TVW4_SOLTU</name>
<protein>
    <submittedName>
        <fullName evidence="1">Uncharacterized protein</fullName>
    </submittedName>
</protein>
<dbReference type="PANTHER" id="PTHR35218">
    <property type="entry name" value="RNASE H DOMAIN-CONTAINING PROTEIN"/>
    <property type="match status" value="1"/>
</dbReference>
<sequence length="300" mass="33668">MSNDQQVPDLENQDHPLNNTPIYVTPAPPPNAIPSSWLEISLQGHSLSFNVMIEGREVAIVVQNLTFLAHVVGEGMRLAMEAYNTHVWMAFMLHTPLSVQVPQTLLYHIPTWETPVLYPMEQNLVVMPFLPPTMSNLGMDPLFNPLHLYQQGAPPPVLVPTGSVESSNQGPNNVATSSQVQITTPPIIPISNANSPEVGETLEMLRETRTEITVLREINIMVYKEKYEKKLILICHPNLLKSSLDIRPPVNSQLGNYVLVMNPTLREIGRQERPRRNLPLIVPPNMMGSMNLIIWNCRGE</sequence>
<accession>A0ABQ7TVW4</accession>
<dbReference type="PANTHER" id="PTHR35218:SF9">
    <property type="entry name" value="ENDONUCLEASE_EXONUCLEASE_PHOSPHATASE DOMAIN-CONTAINING PROTEIN"/>
    <property type="match status" value="1"/>
</dbReference>
<reference evidence="1 2" key="1">
    <citation type="journal article" date="2021" name="bioRxiv">
        <title>Chromosome-scale and haplotype-resolved genome assembly of a tetraploid potato cultivar.</title>
        <authorList>
            <person name="Sun H."/>
            <person name="Jiao W.-B."/>
            <person name="Krause K."/>
            <person name="Campoy J.A."/>
            <person name="Goel M."/>
            <person name="Folz-Donahue K."/>
            <person name="Kukat C."/>
            <person name="Huettel B."/>
            <person name="Schneeberger K."/>
        </authorList>
    </citation>
    <scope>NUCLEOTIDE SEQUENCE [LARGE SCALE GENOMIC DNA]</scope>
    <source>
        <strain evidence="1">SolTubOtavaFocal</strain>
        <tissue evidence="1">Leaves</tissue>
    </source>
</reference>
<organism evidence="1 2">
    <name type="scientific">Solanum tuberosum</name>
    <name type="common">Potato</name>
    <dbReference type="NCBI Taxonomy" id="4113"/>
    <lineage>
        <taxon>Eukaryota</taxon>
        <taxon>Viridiplantae</taxon>
        <taxon>Streptophyta</taxon>
        <taxon>Embryophyta</taxon>
        <taxon>Tracheophyta</taxon>
        <taxon>Spermatophyta</taxon>
        <taxon>Magnoliopsida</taxon>
        <taxon>eudicotyledons</taxon>
        <taxon>Gunneridae</taxon>
        <taxon>Pentapetalae</taxon>
        <taxon>asterids</taxon>
        <taxon>lamiids</taxon>
        <taxon>Solanales</taxon>
        <taxon>Solanaceae</taxon>
        <taxon>Solanoideae</taxon>
        <taxon>Solaneae</taxon>
        <taxon>Solanum</taxon>
    </lineage>
</organism>
<keyword evidence="2" id="KW-1185">Reference proteome</keyword>
<gene>
    <name evidence="1" type="ORF">KY290_037420</name>
</gene>
<evidence type="ECO:0000313" key="1">
    <source>
        <dbReference type="EMBL" id="KAH0738715.1"/>
    </source>
</evidence>
<proteinExistence type="predicted"/>
<dbReference type="EMBL" id="JAIVGD010000028">
    <property type="protein sequence ID" value="KAH0738715.1"/>
    <property type="molecule type" value="Genomic_DNA"/>
</dbReference>
<evidence type="ECO:0000313" key="2">
    <source>
        <dbReference type="Proteomes" id="UP000826656"/>
    </source>
</evidence>